<dbReference type="STRING" id="930.GCA_002079865_03847"/>
<organism evidence="3 4">
    <name type="scientific">Acidithiobacillus thiooxidans</name>
    <name type="common">Thiobacillus thiooxidans</name>
    <dbReference type="NCBI Taxonomy" id="930"/>
    <lineage>
        <taxon>Bacteria</taxon>
        <taxon>Pseudomonadati</taxon>
        <taxon>Pseudomonadota</taxon>
        <taxon>Acidithiobacillia</taxon>
        <taxon>Acidithiobacillales</taxon>
        <taxon>Acidithiobacillaceae</taxon>
        <taxon>Acidithiobacillus</taxon>
    </lineage>
</organism>
<name>A0A1C2I2B2_ACITH</name>
<dbReference type="InterPro" id="IPR054098">
    <property type="entry name" value="NGO1945-like_C"/>
</dbReference>
<accession>A0A1C2I2B2</accession>
<dbReference type="Proteomes" id="UP000094893">
    <property type="component" value="Unassembled WGS sequence"/>
</dbReference>
<dbReference type="EMBL" id="LWSA01000026">
    <property type="protein sequence ID" value="OCX76422.1"/>
    <property type="molecule type" value="Genomic_DNA"/>
</dbReference>
<evidence type="ECO:0000259" key="1">
    <source>
        <dbReference type="Pfam" id="PF09836"/>
    </source>
</evidence>
<feature type="domain" description="Putative DNA-binding" evidence="1">
    <location>
        <begin position="16"/>
        <end position="97"/>
    </location>
</feature>
<proteinExistence type="predicted"/>
<sequence>MQISDTPNEQDRLRILTAHLRNPAQQPCPGFMDAQAVDLYRELLVGNFDAALRACFPLWIRCLGEARYLLWRDEFIAEHACRSPFFRQIPDEFMAYLSQNPQRLQQDLPYALELAHLEWLELALGVAQTDTLPEHSGSEAQDPWTTPLRLNAVHALVQYAHPVQQLILRPTFSAAPVLDPNPVSLYLYRDRVDAVQMLEPDALSLQILVSLDADPQSGSAIFQHWQDHGKIDGNAQTVAEQMQGLLRQMLDLQMIDLVNSNDCRTLHD</sequence>
<dbReference type="RefSeq" id="WP_024893065.1">
    <property type="nucleotide sequence ID" value="NZ_JAVKVP010000025.1"/>
</dbReference>
<comment type="caution">
    <text evidence="3">The sequence shown here is derived from an EMBL/GenBank/DDBJ whole genome shotgun (WGS) entry which is preliminary data.</text>
</comment>
<dbReference type="Pfam" id="PF09836">
    <property type="entry name" value="DUF2063"/>
    <property type="match status" value="1"/>
</dbReference>
<dbReference type="InterPro" id="IPR044922">
    <property type="entry name" value="DUF2063_N_sf"/>
</dbReference>
<dbReference type="InterPro" id="IPR018640">
    <property type="entry name" value="DUF2063"/>
</dbReference>
<protein>
    <submittedName>
        <fullName evidence="3">DUF2063 domain-containing protein</fullName>
    </submittedName>
</protein>
<dbReference type="Gene3D" id="3.90.930.50">
    <property type="match status" value="1"/>
</dbReference>
<feature type="domain" description="NGO1945-like C-terminal" evidence="2">
    <location>
        <begin position="152"/>
        <end position="249"/>
    </location>
</feature>
<evidence type="ECO:0000259" key="2">
    <source>
        <dbReference type="Pfam" id="PF22106"/>
    </source>
</evidence>
<dbReference type="Gene3D" id="1.10.150.690">
    <property type="entry name" value="DUF2063"/>
    <property type="match status" value="1"/>
</dbReference>
<gene>
    <name evidence="3" type="ORF">A6P07_02400</name>
</gene>
<evidence type="ECO:0000313" key="3">
    <source>
        <dbReference type="EMBL" id="OCX76422.1"/>
    </source>
</evidence>
<reference evidence="3 4" key="1">
    <citation type="journal article" date="2016" name="Int. J. Mol. Sci.">
        <title>Comparative genomics of the extreme acidophile Acidithiobacillus thiooxidans reveals intraspecific divergence and niche adaptation.</title>
        <authorList>
            <person name="Zhang X."/>
            <person name="Feng X."/>
            <person name="Tao J."/>
            <person name="Ma L."/>
            <person name="Xiao Y."/>
            <person name="Liang Y."/>
            <person name="Liu X."/>
            <person name="Yin H."/>
        </authorList>
    </citation>
    <scope>NUCLEOTIDE SEQUENCE [LARGE SCALE GENOMIC DNA]</scope>
    <source>
        <strain evidence="3 4">A02</strain>
    </source>
</reference>
<evidence type="ECO:0000313" key="4">
    <source>
        <dbReference type="Proteomes" id="UP000094893"/>
    </source>
</evidence>
<dbReference type="eggNOG" id="COG3219">
    <property type="taxonomic scope" value="Bacteria"/>
</dbReference>
<dbReference type="Pfam" id="PF22106">
    <property type="entry name" value="NGO1945_C"/>
    <property type="match status" value="1"/>
</dbReference>
<dbReference type="AlphaFoldDB" id="A0A1C2I2B2"/>